<gene>
    <name evidence="8" type="primary">rnz</name>
    <name evidence="10" type="ORF">IAA97_04265</name>
</gene>
<evidence type="ECO:0000313" key="10">
    <source>
        <dbReference type="EMBL" id="MBO8436172.1"/>
    </source>
</evidence>
<evidence type="ECO:0000256" key="4">
    <source>
        <dbReference type="ARBA" id="ARBA00022723"/>
    </source>
</evidence>
<evidence type="ECO:0000256" key="5">
    <source>
        <dbReference type="ARBA" id="ARBA00022759"/>
    </source>
</evidence>
<dbReference type="NCBIfam" id="NF000801">
    <property type="entry name" value="PRK00055.1-3"/>
    <property type="match status" value="1"/>
</dbReference>
<feature type="binding site" evidence="8">
    <location>
        <position position="268"/>
    </location>
    <ligand>
        <name>Zn(2+)</name>
        <dbReference type="ChEBI" id="CHEBI:29105"/>
        <label>2</label>
        <note>catalytic</note>
    </ligand>
</feature>
<comment type="subunit">
    <text evidence="1 8">Homodimer.</text>
</comment>
<feature type="binding site" evidence="8">
    <location>
        <position position="210"/>
    </location>
    <ligand>
        <name>Zn(2+)</name>
        <dbReference type="ChEBI" id="CHEBI:29105"/>
        <label>2</label>
        <note>catalytic</note>
    </ligand>
</feature>
<dbReference type="CDD" id="cd07717">
    <property type="entry name" value="RNaseZ_ZiPD-like_MBL-fold"/>
    <property type="match status" value="1"/>
</dbReference>
<evidence type="ECO:0000256" key="3">
    <source>
        <dbReference type="ARBA" id="ARBA00022722"/>
    </source>
</evidence>
<feature type="binding site" evidence="8">
    <location>
        <position position="67"/>
    </location>
    <ligand>
        <name>Zn(2+)</name>
        <dbReference type="ChEBI" id="CHEBI:29105"/>
        <label>2</label>
        <note>catalytic</note>
    </ligand>
</feature>
<feature type="binding site" evidence="8">
    <location>
        <position position="64"/>
    </location>
    <ligand>
        <name>Zn(2+)</name>
        <dbReference type="ChEBI" id="CHEBI:29105"/>
        <label>1</label>
        <note>catalytic</note>
    </ligand>
</feature>
<feature type="active site" description="Proton acceptor" evidence="8">
    <location>
        <position position="66"/>
    </location>
</feature>
<feature type="binding site" evidence="8">
    <location>
        <position position="62"/>
    </location>
    <ligand>
        <name>Zn(2+)</name>
        <dbReference type="ChEBI" id="CHEBI:29105"/>
        <label>1</label>
        <note>catalytic</note>
    </ligand>
</feature>
<reference evidence="10" key="2">
    <citation type="journal article" date="2021" name="PeerJ">
        <title>Extensive microbial diversity within the chicken gut microbiome revealed by metagenomics and culture.</title>
        <authorList>
            <person name="Gilroy R."/>
            <person name="Ravi A."/>
            <person name="Getino M."/>
            <person name="Pursley I."/>
            <person name="Horton D.L."/>
            <person name="Alikhan N.F."/>
            <person name="Baker D."/>
            <person name="Gharbi K."/>
            <person name="Hall N."/>
            <person name="Watson M."/>
            <person name="Adriaenssens E.M."/>
            <person name="Foster-Nyarko E."/>
            <person name="Jarju S."/>
            <person name="Secka A."/>
            <person name="Antonio M."/>
            <person name="Oren A."/>
            <person name="Chaudhuri R.R."/>
            <person name="La Ragione R."/>
            <person name="Hildebrand F."/>
            <person name="Pallen M.J."/>
        </authorList>
    </citation>
    <scope>NUCLEOTIDE SEQUENCE</scope>
    <source>
        <strain evidence="10">7293</strain>
    </source>
</reference>
<comment type="cofactor">
    <cofactor evidence="8">
        <name>Zn(2+)</name>
        <dbReference type="ChEBI" id="CHEBI:29105"/>
    </cofactor>
    <text evidence="8">Binds 2 Zn(2+) ions.</text>
</comment>
<keyword evidence="4 8" id="KW-0479">Metal-binding</keyword>
<reference evidence="10" key="1">
    <citation type="submission" date="2020-10" db="EMBL/GenBank/DDBJ databases">
        <authorList>
            <person name="Gilroy R."/>
        </authorList>
    </citation>
    <scope>NUCLEOTIDE SEQUENCE</scope>
    <source>
        <strain evidence="10">7293</strain>
    </source>
</reference>
<dbReference type="InterPro" id="IPR036866">
    <property type="entry name" value="RibonucZ/Hydroxyglut_hydro"/>
</dbReference>
<keyword evidence="2 8" id="KW-0819">tRNA processing</keyword>
<dbReference type="Gene3D" id="3.60.15.10">
    <property type="entry name" value="Ribonuclease Z/Hydroxyacylglutathione hydrolase-like"/>
    <property type="match status" value="1"/>
</dbReference>
<evidence type="ECO:0000256" key="8">
    <source>
        <dbReference type="HAMAP-Rule" id="MF_01818"/>
    </source>
</evidence>
<evidence type="ECO:0000256" key="1">
    <source>
        <dbReference type="ARBA" id="ARBA00011738"/>
    </source>
</evidence>
<evidence type="ECO:0000256" key="7">
    <source>
        <dbReference type="ARBA" id="ARBA00022833"/>
    </source>
</evidence>
<comment type="catalytic activity">
    <reaction evidence="8">
        <text>Endonucleolytic cleavage of RNA, removing extra 3' nucleotides from tRNA precursor, generating 3' termini of tRNAs. A 3'-hydroxy group is left at the tRNA terminus and a 5'-phosphoryl group is left at the trailer molecule.</text>
        <dbReference type="EC" id="3.1.26.11"/>
    </reaction>
</comment>
<name>A0A9D9DYE5_9SPIO</name>
<comment type="caution">
    <text evidence="10">The sequence shown here is derived from an EMBL/GenBank/DDBJ whole genome shotgun (WGS) entry which is preliminary data.</text>
</comment>
<evidence type="ECO:0000256" key="2">
    <source>
        <dbReference type="ARBA" id="ARBA00022694"/>
    </source>
</evidence>
<dbReference type="GO" id="GO:0008270">
    <property type="term" value="F:zinc ion binding"/>
    <property type="evidence" value="ECO:0007669"/>
    <property type="project" value="UniProtKB-UniRule"/>
</dbReference>
<keyword evidence="7 8" id="KW-0862">Zinc</keyword>
<dbReference type="Proteomes" id="UP000823615">
    <property type="component" value="Unassembled WGS sequence"/>
</dbReference>
<dbReference type="NCBIfam" id="TIGR02651">
    <property type="entry name" value="RNase_Z"/>
    <property type="match status" value="1"/>
</dbReference>
<dbReference type="Pfam" id="PF23023">
    <property type="entry name" value="Anti-Pycsar_Apyc1"/>
    <property type="match status" value="1"/>
</dbReference>
<dbReference type="PANTHER" id="PTHR46018">
    <property type="entry name" value="ZINC PHOSPHODIESTERASE ELAC PROTEIN 1"/>
    <property type="match status" value="1"/>
</dbReference>
<comment type="similarity">
    <text evidence="8">Belongs to the RNase Z family.</text>
</comment>
<organism evidence="10 11">
    <name type="scientific">Candidatus Ornithospirochaeta stercoripullorum</name>
    <dbReference type="NCBI Taxonomy" id="2840899"/>
    <lineage>
        <taxon>Bacteria</taxon>
        <taxon>Pseudomonadati</taxon>
        <taxon>Spirochaetota</taxon>
        <taxon>Spirochaetia</taxon>
        <taxon>Spirochaetales</taxon>
        <taxon>Spirochaetaceae</taxon>
        <taxon>Spirochaetaceae incertae sedis</taxon>
        <taxon>Candidatus Ornithospirochaeta</taxon>
    </lineage>
</organism>
<dbReference type="GO" id="GO:0042781">
    <property type="term" value="F:3'-tRNA processing endoribonuclease activity"/>
    <property type="evidence" value="ECO:0007669"/>
    <property type="project" value="UniProtKB-UniRule"/>
</dbReference>
<evidence type="ECO:0000259" key="9">
    <source>
        <dbReference type="SMART" id="SM00849"/>
    </source>
</evidence>
<dbReference type="EC" id="3.1.26.11" evidence="8"/>
<feature type="binding site" evidence="8">
    <location>
        <position position="210"/>
    </location>
    <ligand>
        <name>Zn(2+)</name>
        <dbReference type="ChEBI" id="CHEBI:29105"/>
        <label>1</label>
        <note>catalytic</note>
    </ligand>
</feature>
<protein>
    <recommendedName>
        <fullName evidence="8">Ribonuclease Z</fullName>
        <shortName evidence="8">RNase Z</shortName>
        <ecNumber evidence="8">3.1.26.11</ecNumber>
    </recommendedName>
    <alternativeName>
        <fullName evidence="8">tRNA 3 endonuclease</fullName>
    </alternativeName>
    <alternativeName>
        <fullName evidence="8">tRNase Z</fullName>
    </alternativeName>
</protein>
<comment type="function">
    <text evidence="8">Zinc phosphodiesterase, which displays some tRNA 3'-processing endonuclease activity. Probably involved in tRNA maturation, by removing a 3'-trailer from precursor tRNA.</text>
</comment>
<dbReference type="PANTHER" id="PTHR46018:SF2">
    <property type="entry name" value="ZINC PHOSPHODIESTERASE ELAC PROTEIN 1"/>
    <property type="match status" value="1"/>
</dbReference>
<dbReference type="EMBL" id="JADIMT010000053">
    <property type="protein sequence ID" value="MBO8436172.1"/>
    <property type="molecule type" value="Genomic_DNA"/>
</dbReference>
<proteinExistence type="inferred from homology"/>
<feature type="binding site" evidence="8">
    <location>
        <position position="66"/>
    </location>
    <ligand>
        <name>Zn(2+)</name>
        <dbReference type="ChEBI" id="CHEBI:29105"/>
        <label>2</label>
        <note>catalytic</note>
    </ligand>
</feature>
<evidence type="ECO:0000313" key="11">
    <source>
        <dbReference type="Proteomes" id="UP000823615"/>
    </source>
</evidence>
<dbReference type="HAMAP" id="MF_01818">
    <property type="entry name" value="RNase_Z_BN"/>
    <property type="match status" value="1"/>
</dbReference>
<keyword evidence="5 8" id="KW-0255">Endonuclease</keyword>
<accession>A0A9D9DYE5</accession>
<dbReference type="SUPFAM" id="SSF56281">
    <property type="entry name" value="Metallo-hydrolase/oxidoreductase"/>
    <property type="match status" value="1"/>
</dbReference>
<dbReference type="SMART" id="SM00849">
    <property type="entry name" value="Lactamase_B"/>
    <property type="match status" value="1"/>
</dbReference>
<sequence length="307" mass="34904">MNLEAFQLGTSGMMPLPGRFLTSVLVRREGDLFLFDSGEGTQVSMKMLNLKWKKISAIFISHMHADHVTGLPGILMLSSQVDRSEPLYIIGPAKLNDYVESSRRILDMYINYEIIFIPVETGIVFSGDGFTIQAFPLMHTKPCFGYTLVEERRKGEFFPEKAVELGVPKGKMWGLLQNGNPVTLEDGRVITSDMVMGQSRDGRKISYVTDTMYFERIADYVHDSDILFCEGMFEKALAETAKEKRHMTSYEAGLVARDSHSAKLCLQHYSPRYSDRELKILERDAKEVFPDTVLTKDRMAFQIPLKD</sequence>
<dbReference type="InterPro" id="IPR001279">
    <property type="entry name" value="Metallo-B-lactamas"/>
</dbReference>
<feature type="binding site" evidence="8">
    <location>
        <position position="139"/>
    </location>
    <ligand>
        <name>Zn(2+)</name>
        <dbReference type="ChEBI" id="CHEBI:29105"/>
        <label>1</label>
        <note>catalytic</note>
    </ligand>
</feature>
<dbReference type="AlphaFoldDB" id="A0A9D9DYE5"/>
<feature type="domain" description="Metallo-beta-lactamase" evidence="9">
    <location>
        <begin position="20"/>
        <end position="232"/>
    </location>
</feature>
<evidence type="ECO:0000256" key="6">
    <source>
        <dbReference type="ARBA" id="ARBA00022801"/>
    </source>
</evidence>
<keyword evidence="3 8" id="KW-0540">Nuclease</keyword>
<keyword evidence="6 8" id="KW-0378">Hydrolase</keyword>
<dbReference type="InterPro" id="IPR013471">
    <property type="entry name" value="RNase_Z/BN"/>
</dbReference>